<evidence type="ECO:0000313" key="13">
    <source>
        <dbReference type="Proteomes" id="UP000001646"/>
    </source>
</evidence>
<dbReference type="InterPro" id="IPR000215">
    <property type="entry name" value="Serpin_fam"/>
</dbReference>
<accession>H9GHL5</accession>
<evidence type="ECO:0000256" key="4">
    <source>
        <dbReference type="ARBA" id="ARBA00022690"/>
    </source>
</evidence>
<dbReference type="InterPro" id="IPR023796">
    <property type="entry name" value="Serpin_dom"/>
</dbReference>
<gene>
    <name evidence="12" type="primary">LOC100567410</name>
</gene>
<dbReference type="InterPro" id="IPR036186">
    <property type="entry name" value="Serpin_sf"/>
</dbReference>
<dbReference type="GeneTree" id="ENSGT00940000154573"/>
<comment type="similarity">
    <text evidence="2">Belongs to the serpin family. Ov-serpin subfamily.</text>
</comment>
<dbReference type="CDD" id="cd19560">
    <property type="entry name" value="serpinB1_LEI"/>
    <property type="match status" value="1"/>
</dbReference>
<feature type="compositionally biased region" description="Polar residues" evidence="10">
    <location>
        <begin position="10"/>
        <end position="37"/>
    </location>
</feature>
<dbReference type="STRING" id="28377.ENSACAP00000011201"/>
<keyword evidence="5" id="KW-0722">Serine protease inhibitor</keyword>
<sequence>MPAIDVGETSGENASGTWPDSLENSQQPRKGLSSLQETQERKEGREVVSTPPPEKPSLSWRRRKARFAGTQKRHLAEASRTSTDIRVGERREKSFIMDQLANANTHFALDLFQKLTEANSTGNIFFSPLNISSALAMVYLGAKGDTATLLSKACHFDAVEDLHVKLQALSTKINRSDAPYVLKLANRLYGEKTYCFLKDYLTSTQKLYGAELSMVDFLNAAQSVRTQINQWVEGQTEGKITELLSEDSVNELTKLVLVNAIYFKGSWEEKFDKFDTTDKPFRLSKKEKKNVKMMFMKKKLPFGYIDDCKCRVLELPYQGKELSMILLLPDDIEDDSTGLEQLEKQLILGNLQKWTCSQNMYSNHEVYVHLPKFKLEESYDLQSYLEALGLRDVFDSGKADLSGMSRARDLHVSKIVHKSFVEVNEEGTEAAAAAAAVATNSMPMREKFNADHPFLFFIRHNPTNTILFFGRFASP</sequence>
<comment type="function">
    <text evidence="7">Regulates the activity of the neutrophil proteases.</text>
</comment>
<dbReference type="PROSITE" id="PS00284">
    <property type="entry name" value="SERPIN"/>
    <property type="match status" value="1"/>
</dbReference>
<evidence type="ECO:0000313" key="12">
    <source>
        <dbReference type="Ensembl" id="ENSACAP00000011201.4"/>
    </source>
</evidence>
<dbReference type="SUPFAM" id="SSF56574">
    <property type="entry name" value="Serpins"/>
    <property type="match status" value="1"/>
</dbReference>
<feature type="region of interest" description="Disordered" evidence="10">
    <location>
        <begin position="1"/>
        <end position="60"/>
    </location>
</feature>
<dbReference type="GO" id="GO:0004867">
    <property type="term" value="F:serine-type endopeptidase inhibitor activity"/>
    <property type="evidence" value="ECO:0000318"/>
    <property type="project" value="GO_Central"/>
</dbReference>
<dbReference type="Bgee" id="ENSACAG00000011287">
    <property type="expression patterns" value="Expressed in ovary and 12 other cell types or tissues"/>
</dbReference>
<dbReference type="Gene3D" id="2.30.39.10">
    <property type="entry name" value="Alpha-1-antitrypsin, domain 1"/>
    <property type="match status" value="1"/>
</dbReference>
<evidence type="ECO:0000256" key="1">
    <source>
        <dbReference type="ARBA" id="ARBA00004496"/>
    </source>
</evidence>
<proteinExistence type="inferred from homology"/>
<dbReference type="Proteomes" id="UP000001646">
    <property type="component" value="Unplaced"/>
</dbReference>
<dbReference type="Ensembl" id="ENSACAT00000011437.4">
    <property type="protein sequence ID" value="ENSACAP00000011201.4"/>
    <property type="gene ID" value="ENSACAG00000029159.2"/>
</dbReference>
<dbReference type="GO" id="GO:0005737">
    <property type="term" value="C:cytoplasm"/>
    <property type="evidence" value="ECO:0007669"/>
    <property type="project" value="UniProtKB-SubCell"/>
</dbReference>
<evidence type="ECO:0000259" key="11">
    <source>
        <dbReference type="SMART" id="SM00093"/>
    </source>
</evidence>
<organism evidence="12 13">
    <name type="scientific">Anolis carolinensis</name>
    <name type="common">Green anole</name>
    <name type="synonym">American chameleon</name>
    <dbReference type="NCBI Taxonomy" id="28377"/>
    <lineage>
        <taxon>Eukaryota</taxon>
        <taxon>Metazoa</taxon>
        <taxon>Chordata</taxon>
        <taxon>Craniata</taxon>
        <taxon>Vertebrata</taxon>
        <taxon>Euteleostomi</taxon>
        <taxon>Lepidosauria</taxon>
        <taxon>Squamata</taxon>
        <taxon>Bifurcata</taxon>
        <taxon>Unidentata</taxon>
        <taxon>Episquamata</taxon>
        <taxon>Toxicofera</taxon>
        <taxon>Iguania</taxon>
        <taxon>Dactyloidae</taxon>
        <taxon>Anolis</taxon>
    </lineage>
</organism>
<reference evidence="12" key="2">
    <citation type="submission" date="2025-08" db="UniProtKB">
        <authorList>
            <consortium name="Ensembl"/>
        </authorList>
    </citation>
    <scope>IDENTIFICATION</scope>
</reference>
<dbReference type="SMART" id="SM00093">
    <property type="entry name" value="SERPIN"/>
    <property type="match status" value="1"/>
</dbReference>
<keyword evidence="13" id="KW-1185">Reference proteome</keyword>
<feature type="domain" description="Serpin" evidence="11">
    <location>
        <begin position="109"/>
        <end position="475"/>
    </location>
</feature>
<dbReference type="Gene3D" id="3.30.497.10">
    <property type="entry name" value="Antithrombin, subunit I, domain 2"/>
    <property type="match status" value="1"/>
</dbReference>
<dbReference type="FunFam" id="2.10.310.10:FF:000001">
    <property type="entry name" value="Serpin family A member 1"/>
    <property type="match status" value="1"/>
</dbReference>
<dbReference type="GO" id="GO:0005615">
    <property type="term" value="C:extracellular space"/>
    <property type="evidence" value="ECO:0000318"/>
    <property type="project" value="GO_Central"/>
</dbReference>
<dbReference type="HOGENOM" id="CLU_023330_0_2_1"/>
<dbReference type="Pfam" id="PF00079">
    <property type="entry name" value="Serpin"/>
    <property type="match status" value="1"/>
</dbReference>
<dbReference type="GO" id="GO:0032691">
    <property type="term" value="P:negative regulation of interleukin-1 beta production"/>
    <property type="evidence" value="ECO:0000318"/>
    <property type="project" value="GO_Central"/>
</dbReference>
<dbReference type="InterPro" id="IPR042178">
    <property type="entry name" value="Serpin_sf_1"/>
</dbReference>
<dbReference type="FunFam" id="3.30.497.10:FF:000001">
    <property type="entry name" value="Serine protease inhibitor"/>
    <property type="match status" value="1"/>
</dbReference>
<evidence type="ECO:0000256" key="2">
    <source>
        <dbReference type="ARBA" id="ARBA00006426"/>
    </source>
</evidence>
<keyword evidence="6" id="KW-0007">Acetylation</keyword>
<dbReference type="Gene3D" id="2.10.310.10">
    <property type="entry name" value="Serpins superfamily"/>
    <property type="match status" value="1"/>
</dbReference>
<name>H9GHL5_ANOCA</name>
<reference evidence="12" key="1">
    <citation type="submission" date="2009-12" db="EMBL/GenBank/DDBJ databases">
        <title>The Genome Sequence of Anolis carolinensis (Green Anole Lizard).</title>
        <authorList>
            <consortium name="The Genome Sequencing Platform"/>
            <person name="Di Palma F."/>
            <person name="Alfoldi J."/>
            <person name="Heiman D."/>
            <person name="Young S."/>
            <person name="Grabherr M."/>
            <person name="Johnson J."/>
            <person name="Lander E.S."/>
            <person name="Lindblad-Toh K."/>
        </authorList>
    </citation>
    <scope>NUCLEOTIDE SEQUENCE [LARGE SCALE GENOMIC DNA]</scope>
    <source>
        <strain evidence="12">JBL SC #1</strain>
    </source>
</reference>
<protein>
    <recommendedName>
        <fullName evidence="8">Leukocyte elastase inhibitor</fullName>
    </recommendedName>
    <alternativeName>
        <fullName evidence="9">Serpin B1</fullName>
    </alternativeName>
</protein>
<dbReference type="InterPro" id="IPR042185">
    <property type="entry name" value="Serpin_sf_2"/>
</dbReference>
<dbReference type="InParanoid" id="H9GHL5"/>
<evidence type="ECO:0000256" key="6">
    <source>
        <dbReference type="ARBA" id="ARBA00022990"/>
    </source>
</evidence>
<evidence type="ECO:0000256" key="8">
    <source>
        <dbReference type="ARBA" id="ARBA00073281"/>
    </source>
</evidence>
<keyword evidence="3" id="KW-0963">Cytoplasm</keyword>
<evidence type="ECO:0000256" key="3">
    <source>
        <dbReference type="ARBA" id="ARBA00022490"/>
    </source>
</evidence>
<evidence type="ECO:0000256" key="7">
    <source>
        <dbReference type="ARBA" id="ARBA00059846"/>
    </source>
</evidence>
<dbReference type="AlphaFoldDB" id="H9GHL5"/>
<comment type="subcellular location">
    <subcellularLocation>
        <location evidence="1">Cytoplasm</location>
    </subcellularLocation>
</comment>
<dbReference type="MEROPS" id="I04.966"/>
<dbReference type="PANTHER" id="PTHR11461">
    <property type="entry name" value="SERINE PROTEASE INHIBITOR, SERPIN"/>
    <property type="match status" value="1"/>
</dbReference>
<dbReference type="eggNOG" id="KOG2392">
    <property type="taxonomic scope" value="Eukaryota"/>
</dbReference>
<evidence type="ECO:0000256" key="10">
    <source>
        <dbReference type="SAM" id="MobiDB-lite"/>
    </source>
</evidence>
<dbReference type="InterPro" id="IPR023795">
    <property type="entry name" value="Serpin_CS"/>
</dbReference>
<dbReference type="PANTHER" id="PTHR11461:SF180">
    <property type="entry name" value="LEUKOCYTE ELASTASE INHIBITOR"/>
    <property type="match status" value="1"/>
</dbReference>
<evidence type="ECO:0000256" key="9">
    <source>
        <dbReference type="ARBA" id="ARBA00079383"/>
    </source>
</evidence>
<evidence type="ECO:0000256" key="5">
    <source>
        <dbReference type="ARBA" id="ARBA00022900"/>
    </source>
</evidence>
<dbReference type="FunFam" id="2.30.39.10:FF:000014">
    <property type="entry name" value="Serpin family B member 9"/>
    <property type="match status" value="1"/>
</dbReference>
<keyword evidence="4" id="KW-0646">Protease inhibitor</keyword>
<reference evidence="12" key="3">
    <citation type="submission" date="2025-09" db="UniProtKB">
        <authorList>
            <consortium name="Ensembl"/>
        </authorList>
    </citation>
    <scope>IDENTIFICATION</scope>
</reference>